<comment type="caution">
    <text evidence="1">The sequence shown here is derived from an EMBL/GenBank/DDBJ whole genome shotgun (WGS) entry which is preliminary data.</text>
</comment>
<evidence type="ECO:0000313" key="2">
    <source>
        <dbReference type="Proteomes" id="UP001550739"/>
    </source>
</evidence>
<organism evidence="1 2">
    <name type="scientific">Streptomyces sp. 900129855</name>
    <dbReference type="NCBI Taxonomy" id="3155129"/>
    <lineage>
        <taxon>Bacteria</taxon>
        <taxon>Bacillati</taxon>
        <taxon>Actinomycetota</taxon>
        <taxon>Actinomycetes</taxon>
        <taxon>Kitasatosporales</taxon>
        <taxon>Streptomycetaceae</taxon>
        <taxon>Streptomyces</taxon>
    </lineage>
</organism>
<sequence>MQLADLSARSTALPHDPHFRVVTAPAFTRERLADLAAGRCAALRVPDVLPAASCAEILRALESSPFEAYGRQRVQPPVMRFGVGVSDHRESGAIARSYWPAVEASRAAWDRLGLPYDPFALCREALGADWPGGVSVGRRNGRELAPGVAREPNNGFQVHFDEALREFREDLLDVPLVAQFAFNLYLSVPDSGGETVLWRHRWHPADEAHRLPGSYGYAETVVAGAESVEISPTVGEALLLDPRNFHAVRPSSGARRIALGFSMGLSMTGELLAWG</sequence>
<proteinExistence type="predicted"/>
<dbReference type="Proteomes" id="UP001550739">
    <property type="component" value="Unassembled WGS sequence"/>
</dbReference>
<accession>A0ABV2ZLW3</accession>
<dbReference type="EMBL" id="JBEZVE010000012">
    <property type="protein sequence ID" value="MEU3783542.1"/>
    <property type="molecule type" value="Genomic_DNA"/>
</dbReference>
<evidence type="ECO:0000313" key="1">
    <source>
        <dbReference type="EMBL" id="MEU3783542.1"/>
    </source>
</evidence>
<dbReference type="RefSeq" id="WP_334578306.1">
    <property type="nucleotide sequence ID" value="NZ_JBEZVE010000012.1"/>
</dbReference>
<dbReference type="InterPro" id="IPR055091">
    <property type="entry name" value="WelO5-like"/>
</dbReference>
<dbReference type="Gene3D" id="2.60.120.620">
    <property type="entry name" value="q2cbj1_9rhob like domain"/>
    <property type="match status" value="1"/>
</dbReference>
<dbReference type="Pfam" id="PF22814">
    <property type="entry name" value="WelO5"/>
    <property type="match status" value="1"/>
</dbReference>
<reference evidence="1 2" key="1">
    <citation type="submission" date="2024-06" db="EMBL/GenBank/DDBJ databases">
        <title>The Natural Products Discovery Center: Release of the First 8490 Sequenced Strains for Exploring Actinobacteria Biosynthetic Diversity.</title>
        <authorList>
            <person name="Kalkreuter E."/>
            <person name="Kautsar S.A."/>
            <person name="Yang D."/>
            <person name="Bader C.D."/>
            <person name="Teijaro C.N."/>
            <person name="Fluegel L."/>
            <person name="Davis C.M."/>
            <person name="Simpson J.R."/>
            <person name="Lauterbach L."/>
            <person name="Steele A.D."/>
            <person name="Gui C."/>
            <person name="Meng S."/>
            <person name="Li G."/>
            <person name="Viehrig K."/>
            <person name="Ye F."/>
            <person name="Su P."/>
            <person name="Kiefer A.F."/>
            <person name="Nichols A."/>
            <person name="Cepeda A.J."/>
            <person name="Yan W."/>
            <person name="Fan B."/>
            <person name="Jiang Y."/>
            <person name="Adhikari A."/>
            <person name="Zheng C.-J."/>
            <person name="Schuster L."/>
            <person name="Cowan T.M."/>
            <person name="Smanski M.J."/>
            <person name="Chevrette M.G."/>
            <person name="De Carvalho L.P.S."/>
            <person name="Shen B."/>
        </authorList>
    </citation>
    <scope>NUCLEOTIDE SEQUENCE [LARGE SCALE GENOMIC DNA]</scope>
    <source>
        <strain evidence="1 2">NPDC033843</strain>
    </source>
</reference>
<keyword evidence="2" id="KW-1185">Reference proteome</keyword>
<gene>
    <name evidence="1" type="ORF">AB0E89_23840</name>
</gene>
<name>A0ABV2ZLW3_9ACTN</name>
<protein>
    <submittedName>
        <fullName evidence="1">Proline hydroxylase</fullName>
    </submittedName>
</protein>